<comment type="caution">
    <text evidence="2">The sequence shown here is derived from an EMBL/GenBank/DDBJ whole genome shotgun (WGS) entry which is preliminary data.</text>
</comment>
<dbReference type="GO" id="GO:0003677">
    <property type="term" value="F:DNA binding"/>
    <property type="evidence" value="ECO:0007669"/>
    <property type="project" value="InterPro"/>
</dbReference>
<dbReference type="InterPro" id="IPR005158">
    <property type="entry name" value="BTAD"/>
</dbReference>
<organism evidence="2 3">
    <name type="scientific">Ktedonospora formicarum</name>
    <dbReference type="NCBI Taxonomy" id="2778364"/>
    <lineage>
        <taxon>Bacteria</taxon>
        <taxon>Bacillati</taxon>
        <taxon>Chloroflexota</taxon>
        <taxon>Ktedonobacteria</taxon>
        <taxon>Ktedonobacterales</taxon>
        <taxon>Ktedonobacteraceae</taxon>
        <taxon>Ktedonospora</taxon>
    </lineage>
</organism>
<dbReference type="GO" id="GO:0006355">
    <property type="term" value="P:regulation of DNA-templated transcription"/>
    <property type="evidence" value="ECO:0007669"/>
    <property type="project" value="InterPro"/>
</dbReference>
<reference evidence="2" key="1">
    <citation type="submission" date="2020-10" db="EMBL/GenBank/DDBJ databases">
        <title>Taxonomic study of unclassified bacteria belonging to the class Ktedonobacteria.</title>
        <authorList>
            <person name="Yabe S."/>
            <person name="Wang C.M."/>
            <person name="Zheng Y."/>
            <person name="Sakai Y."/>
            <person name="Cavaletti L."/>
            <person name="Monciardini P."/>
            <person name="Donadio S."/>
        </authorList>
    </citation>
    <scope>NUCLEOTIDE SEQUENCE</scope>
    <source>
        <strain evidence="2">SOSP1-1</strain>
    </source>
</reference>
<sequence length="285" mass="34210">MQATSIIQNASREPVHPREFEYQAAYRAYLFGPFRLLHGTQPIGELMRRRNKARMLLKWFLLNSGKLGSTDEFIDLFWPDIPPEKALNNFHVTIHYLRRMLEPSLNSRQESHFIHRKPNNFYWFEIDESWWVDTNDLELLLQRAREYDARGDERRSAYYYRKSAHYISQGFLPEDECELWLGPYRNRYKHTYLQVLMRLIQIYSQLNELEDMLEYAYQSILIDPYSEKAVRAIVEAHLQQGNITLARQRLDTFWNFLHANLGLHPNKELSLLRERIRAFAPPTLE</sequence>
<dbReference type="Gene3D" id="1.10.10.10">
    <property type="entry name" value="Winged helix-like DNA-binding domain superfamily/Winged helix DNA-binding domain"/>
    <property type="match status" value="1"/>
</dbReference>
<dbReference type="PANTHER" id="PTHR35807">
    <property type="entry name" value="TRANSCRIPTIONAL REGULATOR REDD-RELATED"/>
    <property type="match status" value="1"/>
</dbReference>
<feature type="domain" description="Bacterial transcriptional activator" evidence="1">
    <location>
        <begin position="132"/>
        <end position="277"/>
    </location>
</feature>
<dbReference type="EMBL" id="BNJF01000003">
    <property type="protein sequence ID" value="GHO48054.1"/>
    <property type="molecule type" value="Genomic_DNA"/>
</dbReference>
<proteinExistence type="predicted"/>
<evidence type="ECO:0000313" key="3">
    <source>
        <dbReference type="Proteomes" id="UP000612362"/>
    </source>
</evidence>
<dbReference type="SUPFAM" id="SSF46894">
    <property type="entry name" value="C-terminal effector domain of the bipartite response regulators"/>
    <property type="match status" value="1"/>
</dbReference>
<dbReference type="Pfam" id="PF03704">
    <property type="entry name" value="BTAD"/>
    <property type="match status" value="1"/>
</dbReference>
<gene>
    <name evidence="2" type="ORF">KSX_62170</name>
</gene>
<dbReference type="SUPFAM" id="SSF48452">
    <property type="entry name" value="TPR-like"/>
    <property type="match status" value="1"/>
</dbReference>
<dbReference type="RefSeq" id="WP_220197268.1">
    <property type="nucleotide sequence ID" value="NZ_BNJF01000003.1"/>
</dbReference>
<dbReference type="AlphaFoldDB" id="A0A8J3IB24"/>
<protein>
    <recommendedName>
        <fullName evidence="1">Bacterial transcriptional activator domain-containing protein</fullName>
    </recommendedName>
</protein>
<keyword evidence="3" id="KW-1185">Reference proteome</keyword>
<dbReference type="InterPro" id="IPR016032">
    <property type="entry name" value="Sig_transdc_resp-reg_C-effctor"/>
</dbReference>
<evidence type="ECO:0000313" key="2">
    <source>
        <dbReference type="EMBL" id="GHO48054.1"/>
    </source>
</evidence>
<dbReference type="InterPro" id="IPR011990">
    <property type="entry name" value="TPR-like_helical_dom_sf"/>
</dbReference>
<dbReference type="InterPro" id="IPR036388">
    <property type="entry name" value="WH-like_DNA-bd_sf"/>
</dbReference>
<dbReference type="Gene3D" id="1.25.40.10">
    <property type="entry name" value="Tetratricopeptide repeat domain"/>
    <property type="match status" value="1"/>
</dbReference>
<accession>A0A8J3IB24</accession>
<name>A0A8J3IB24_9CHLR</name>
<evidence type="ECO:0000259" key="1">
    <source>
        <dbReference type="SMART" id="SM01043"/>
    </source>
</evidence>
<dbReference type="PANTHER" id="PTHR35807:SF2">
    <property type="entry name" value="TRANSCRIPTIONAL ACTIVATOR DOMAIN"/>
    <property type="match status" value="1"/>
</dbReference>
<dbReference type="SMART" id="SM01043">
    <property type="entry name" value="BTAD"/>
    <property type="match status" value="1"/>
</dbReference>
<dbReference type="InterPro" id="IPR051677">
    <property type="entry name" value="AfsR-DnrI-RedD_regulator"/>
</dbReference>
<dbReference type="Proteomes" id="UP000612362">
    <property type="component" value="Unassembled WGS sequence"/>
</dbReference>